<protein>
    <submittedName>
        <fullName evidence="7">Uncharacterized protein</fullName>
    </submittedName>
</protein>
<evidence type="ECO:0000256" key="4">
    <source>
        <dbReference type="ARBA" id="ARBA00022753"/>
    </source>
</evidence>
<sequence>MEFRPRSYGADHDSHVLPSVPTDNHPLAAPSISDIQVDAVDLGNHEFLDPLRGLDGDAKAIPFDHEIPSEAASYPPTKEWTSFRRLLQQRFPVSKMVSLSSVPEVMMRSGKSIEKSSTSMHIEELDDPQKFSDDEVKVIAWQEYVSRLHELKDEIAHSWLVDDRITSLKLSVKVAKLLMDTSILQFYPTLFFLVTDIMDMLGDLVWQRIKQKAEFSTDGTLLCNLPENFRAADICSDAKETCNNWFSKIGAVRELLPRVYLELAILPCWRFLLDEPLDSLKRLVMMARGLGDPVAFAYCHLYMAHCAQKLPSLDIGCLFTCLNDIRVILIRILSPNETIYGDKKKLFISLMEPTIEYVMNCIFKGMSQMQISDVLPELGLRKNQQSSGSVTYVSVVLHHLLKELPIEVIFSNTIEILHLIECSKDKSYDQHMNYRLLGFRLNERRCSYDIAKAVIDKIIQVVEQYDGLHEYLKVVDAYADLILQNRMDNLLNTILEGISRRACKGVTEDEMLSLQNLLMKLLSHFTRLEYVFVLNHFPEILDVTHGSTRNVVFMHILDMATRNCRIRHPTTIQMLFEISQTLHDDMEFMNVKEDNSHVSRLISRFVHMVDYGADLERHLAFLVDCRGAFSRLDELKETLVHSSNYLAIQALTSKKHLNLVKSCVTFSEITVPSICAQRRQFDLLLETAEVSLLGGLFSHSGELIDSAIDCLQSSDIMDGYRTQADVGGLVSSITKLCGLLVMVPGNFSQGFTYFPSKLFSVISSQSWIEPKLRIRTFSAIILLLTTLSQDKLPYHANKEVLGNDTLYYGNLSYKQELVSLANLILQNLVNVIQQEPLLAARGTMALEACNSIASSFKISDEVLAVCVSLFETAKSCLDARDRYLQSTIQFVEKQLPASARASLMSSI</sequence>
<dbReference type="AlphaFoldDB" id="A0AAE1IVR2"/>
<keyword evidence="4" id="KW-0967">Endosome</keyword>
<gene>
    <name evidence="7" type="ORF">QN277_007750</name>
</gene>
<feature type="region of interest" description="Disordered" evidence="6">
    <location>
        <begin position="1"/>
        <end position="24"/>
    </location>
</feature>
<comment type="subcellular location">
    <subcellularLocation>
        <location evidence="1">Endosome</location>
    </subcellularLocation>
</comment>
<dbReference type="Proteomes" id="UP001293593">
    <property type="component" value="Unassembled WGS sequence"/>
</dbReference>
<dbReference type="GO" id="GO:0005768">
    <property type="term" value="C:endosome"/>
    <property type="evidence" value="ECO:0007669"/>
    <property type="project" value="UniProtKB-SubCell"/>
</dbReference>
<keyword evidence="3" id="KW-0813">Transport</keyword>
<evidence type="ECO:0000313" key="8">
    <source>
        <dbReference type="Proteomes" id="UP001293593"/>
    </source>
</evidence>
<comment type="caution">
    <text evidence="7">The sequence shown here is derived from an EMBL/GenBank/DDBJ whole genome shotgun (WGS) entry which is preliminary data.</text>
</comment>
<dbReference type="GO" id="GO:0015031">
    <property type="term" value="P:protein transport"/>
    <property type="evidence" value="ECO:0007669"/>
    <property type="project" value="UniProtKB-KW"/>
</dbReference>
<accession>A0AAE1IVR2</accession>
<keyword evidence="8" id="KW-1185">Reference proteome</keyword>
<keyword evidence="5" id="KW-0653">Protein transport</keyword>
<evidence type="ECO:0000256" key="5">
    <source>
        <dbReference type="ARBA" id="ARBA00022927"/>
    </source>
</evidence>
<dbReference type="InterPro" id="IPR029705">
    <property type="entry name" value="VPS35L"/>
</dbReference>
<dbReference type="EMBL" id="JAWXYG010000012">
    <property type="protein sequence ID" value="KAK4258288.1"/>
    <property type="molecule type" value="Genomic_DNA"/>
</dbReference>
<comment type="similarity">
    <text evidence="2">Belongs to the VPS35L family.</text>
</comment>
<evidence type="ECO:0000256" key="6">
    <source>
        <dbReference type="SAM" id="MobiDB-lite"/>
    </source>
</evidence>
<feature type="compositionally biased region" description="Basic and acidic residues" evidence="6">
    <location>
        <begin position="1"/>
        <end position="15"/>
    </location>
</feature>
<organism evidence="7 8">
    <name type="scientific">Acacia crassicarpa</name>
    <name type="common">northern wattle</name>
    <dbReference type="NCBI Taxonomy" id="499986"/>
    <lineage>
        <taxon>Eukaryota</taxon>
        <taxon>Viridiplantae</taxon>
        <taxon>Streptophyta</taxon>
        <taxon>Embryophyta</taxon>
        <taxon>Tracheophyta</taxon>
        <taxon>Spermatophyta</taxon>
        <taxon>Magnoliopsida</taxon>
        <taxon>eudicotyledons</taxon>
        <taxon>Gunneridae</taxon>
        <taxon>Pentapetalae</taxon>
        <taxon>rosids</taxon>
        <taxon>fabids</taxon>
        <taxon>Fabales</taxon>
        <taxon>Fabaceae</taxon>
        <taxon>Caesalpinioideae</taxon>
        <taxon>mimosoid clade</taxon>
        <taxon>Acacieae</taxon>
        <taxon>Acacia</taxon>
    </lineage>
</organism>
<evidence type="ECO:0000256" key="1">
    <source>
        <dbReference type="ARBA" id="ARBA00004177"/>
    </source>
</evidence>
<dbReference type="GO" id="GO:0032456">
    <property type="term" value="P:endocytic recycling"/>
    <property type="evidence" value="ECO:0007669"/>
    <property type="project" value="InterPro"/>
</dbReference>
<proteinExistence type="inferred from homology"/>
<dbReference type="PANTHER" id="PTHR13673:SF0">
    <property type="entry name" value="VPS35 ENDOSOMAL PROTEIN-SORTING FACTOR-LIKE"/>
    <property type="match status" value="1"/>
</dbReference>
<dbReference type="PANTHER" id="PTHR13673">
    <property type="entry name" value="ESOPHAGEAL CANCER ASSOCIATED PROTEIN"/>
    <property type="match status" value="1"/>
</dbReference>
<reference evidence="7" key="1">
    <citation type="submission" date="2023-10" db="EMBL/GenBank/DDBJ databases">
        <title>Chromosome-level genome of the transformable northern wattle, Acacia crassicarpa.</title>
        <authorList>
            <person name="Massaro I."/>
            <person name="Sinha N.R."/>
            <person name="Poethig S."/>
            <person name="Leichty A.R."/>
        </authorList>
    </citation>
    <scope>NUCLEOTIDE SEQUENCE</scope>
    <source>
        <strain evidence="7">Acra3RX</strain>
        <tissue evidence="7">Leaf</tissue>
    </source>
</reference>
<name>A0AAE1IVR2_9FABA</name>
<evidence type="ECO:0000256" key="3">
    <source>
        <dbReference type="ARBA" id="ARBA00022448"/>
    </source>
</evidence>
<evidence type="ECO:0000313" key="7">
    <source>
        <dbReference type="EMBL" id="KAK4258288.1"/>
    </source>
</evidence>
<evidence type="ECO:0000256" key="2">
    <source>
        <dbReference type="ARBA" id="ARBA00010704"/>
    </source>
</evidence>